<sequence>MILDQKVSYFRKTRDTEVGGEWTICEALEAIQQEKYGDIISKIRKNAGLIGDELKKDLPTVAVHGLFEFNRKKSDFIQASGIIIMDIDDIDKEDNLEEIKRDIMESSDHVLAVMISPSGNGIKILYYVNPDDVTVDTYKLIGKQLHKEFDVYGSVDNLSITDCLIMTSDPDILINEQVEPDLQFIHIELPKEQSVDLEELDKTKPLWEDAEEFFNTVLFNDISQKTDNNYHFIQVSILDLAKYGFKHPQHDLSFVIDLSESVFKVSSSNKTRLLEASEMVKNKPQSLWPYKLGQAEDEGWDEPYDYSDYSDVVVTKKKTKAESKSEKDDDEEDDDGMVELSTFFDKVIDQINEGDSVGFRGSFVEFSNNFRLKGTGILTVTGIPGHGKTEFVDAMVLDMARLYGHSTIMVGFEQSPQEHIVKLLRKMIGADITCPTWLSEDGRPKLLRQAFDWITSKIHHVDVNRVGGNLEKLLSKCASKIHKLRTEGQDPKYVVIDPFNMLSIKARVMGHEKAEEILRQITHFSHQMGVLVFLVAHPFKMKKNEKTGEYDVPDFYSVKGSSAFFEMSYHGLTIYRRPDGLVMVKVLKVKQNNLGNRESETFFTYRRDSGRYVPVDEQANEQAGDHRDFDWLEKAIQVENNLKK</sequence>
<reference evidence="3 6" key="1">
    <citation type="submission" date="2010-11" db="EMBL/GenBank/DDBJ databases">
        <title>The Genome Sequence of Cellulophaga phage phiST.</title>
        <authorList>
            <consortium name="The Broad Institute Genome Sequencing Platform"/>
            <person name="Henn M.R."/>
            <person name="Reimann L."/>
            <person name="Holmfelt K."/>
            <person name="Levin J."/>
            <person name="Malboeuf C."/>
            <person name="Casali M."/>
            <person name="Russ C."/>
            <person name="Lennon N."/>
            <person name="Chapman S.B."/>
            <person name="Erlich R."/>
            <person name="Young S.K."/>
            <person name="Yandava C."/>
            <person name="Zeng Q."/>
            <person name="Alvarado L."/>
            <person name="Anderson S."/>
            <person name="Berlin A."/>
            <person name="Chen Z."/>
            <person name="Freedman E."/>
            <person name="Gellesch M."/>
            <person name="Goldberg J."/>
            <person name="Green L."/>
            <person name="Griggs A."/>
            <person name="Gujja S."/>
            <person name="Heilman E.R."/>
            <person name="Heiman D."/>
            <person name="Hollinger A."/>
            <person name="Howarth C."/>
            <person name="Larson L."/>
            <person name="Mehta T."/>
            <person name="Pearson M."/>
            <person name="Roberts A."/>
            <person name="Ryan E."/>
            <person name="Saif S."/>
            <person name="Shea T."/>
            <person name="Shenoy N."/>
            <person name="Sisk P."/>
            <person name="Stolte C."/>
            <person name="Sykes S."/>
            <person name="White J."/>
            <person name="Haas B."/>
            <person name="Nusbaum C."/>
            <person name="Birren B."/>
        </authorList>
    </citation>
    <scope>NUCLEOTIDE SEQUENCE [LARGE SCALE GENOMIC DNA]</scope>
    <source>
        <strain evidence="3">PhiST</strain>
        <strain evidence="6">phiST</strain>
    </source>
</reference>
<evidence type="ECO:0000259" key="1">
    <source>
        <dbReference type="Pfam" id="PF06745"/>
    </source>
</evidence>
<keyword evidence="4" id="KW-0067">ATP-binding</keyword>
<protein>
    <submittedName>
        <fullName evidence="4">DNA primase/helicase/ VirE</fullName>
    </submittedName>
</protein>
<dbReference type="Pfam" id="PF06745">
    <property type="entry name" value="ATPase"/>
    <property type="match status" value="1"/>
</dbReference>
<evidence type="ECO:0000313" key="3">
    <source>
        <dbReference type="EMBL" id="AGH56733.1"/>
    </source>
</evidence>
<keyword evidence="4" id="KW-0547">Nucleotide-binding</keyword>
<dbReference type="EMBL" id="HQ634192">
    <property type="protein sequence ID" value="AGH56733.1"/>
    <property type="molecule type" value="Genomic_DNA"/>
</dbReference>
<dbReference type="EMBL" id="KC821604">
    <property type="protein sequence ID" value="AGO47214.1"/>
    <property type="molecule type" value="Genomic_DNA"/>
</dbReference>
<dbReference type="SUPFAM" id="SSF52540">
    <property type="entry name" value="P-loop containing nucleoside triphosphate hydrolases"/>
    <property type="match status" value="1"/>
</dbReference>
<dbReference type="Proteomes" id="UP000203074">
    <property type="component" value="Segment"/>
</dbReference>
<evidence type="ECO:0000259" key="2">
    <source>
        <dbReference type="Pfam" id="PF08800"/>
    </source>
</evidence>
<dbReference type="Gene3D" id="3.40.50.300">
    <property type="entry name" value="P-loop containing nucleotide triphosphate hydrolases"/>
    <property type="match status" value="1"/>
</dbReference>
<evidence type="ECO:0000313" key="6">
    <source>
        <dbReference type="Proteomes" id="UP000203074"/>
    </source>
</evidence>
<dbReference type="RefSeq" id="YP_007673416.1">
    <property type="nucleotide sequence ID" value="NC_020842.1"/>
</dbReference>
<keyword evidence="6" id="KW-1185">Reference proteome</keyword>
<reference evidence="5" key="3">
    <citation type="submission" date="2013-03" db="EMBL/GenBank/DDBJ databases">
        <title>The Cellulophaga phages: a novel, diverse, and globally ubiquitous model system.</title>
        <authorList>
            <person name="Holmfeldt K."/>
            <person name="Solonenko N."/>
            <person name="Shah M."/>
            <person name="Corrier K."/>
            <person name="Riemann L."/>
            <person name="VerBerkmoes N.C."/>
            <person name="Sullivan M.B."/>
        </authorList>
    </citation>
    <scope>NUCLEOTIDE SEQUENCE [LARGE SCALE GENOMIC DNA]</scope>
</reference>
<name>M4SL79_9CAUD</name>
<dbReference type="Pfam" id="PF08800">
    <property type="entry name" value="BT4734-like_N"/>
    <property type="match status" value="1"/>
</dbReference>
<organism evidence="3 6">
    <name type="scientific">Cellulophaga phage phiST</name>
    <dbReference type="NCBI Taxonomy" id="756282"/>
    <lineage>
        <taxon>Viruses</taxon>
        <taxon>Duplodnaviria</taxon>
        <taxon>Heunggongvirae</taxon>
        <taxon>Uroviricota</taxon>
        <taxon>Caudoviricetes</taxon>
        <taxon>Cbastvirus</taxon>
        <taxon>Cbastvirus ST</taxon>
    </lineage>
</organism>
<dbReference type="InterPro" id="IPR027417">
    <property type="entry name" value="P-loop_NTPase"/>
</dbReference>
<evidence type="ECO:0000313" key="4">
    <source>
        <dbReference type="EMBL" id="AGO47214.1"/>
    </source>
</evidence>
<dbReference type="KEGG" id="vg:15009932"/>
<dbReference type="PANTHER" id="PTHR12873:SF6">
    <property type="entry name" value="TOPRIM DOMAIN-CONTAINING PROTEIN"/>
    <property type="match status" value="1"/>
</dbReference>
<dbReference type="InterPro" id="IPR014774">
    <property type="entry name" value="KaiC-like_dom"/>
</dbReference>
<dbReference type="Proteomes" id="UP000014729">
    <property type="component" value="Segment"/>
</dbReference>
<dbReference type="PANTHER" id="PTHR12873">
    <property type="entry name" value="T7-LIKE MITOCHONDRIAL DNA HELICASE"/>
    <property type="match status" value="1"/>
</dbReference>
<keyword evidence="4" id="KW-0378">Hydrolase</keyword>
<dbReference type="GO" id="GO:0003697">
    <property type="term" value="F:single-stranded DNA binding"/>
    <property type="evidence" value="ECO:0007669"/>
    <property type="project" value="InterPro"/>
</dbReference>
<feature type="domain" description="KaiC-like" evidence="1">
    <location>
        <begin position="377"/>
        <end position="556"/>
    </location>
</feature>
<dbReference type="GeneID" id="15009932"/>
<gene>
    <name evidence="3" type="ORF">CGPG_00034</name>
    <name evidence="4" type="ORF">PhiST_gp075</name>
</gene>
<dbReference type="GO" id="GO:0043139">
    <property type="term" value="F:5'-3' DNA helicase activity"/>
    <property type="evidence" value="ECO:0007669"/>
    <property type="project" value="InterPro"/>
</dbReference>
<dbReference type="InterPro" id="IPR014907">
    <property type="entry name" value="BT4734-like_N"/>
</dbReference>
<accession>M4SL79</accession>
<evidence type="ECO:0000313" key="5">
    <source>
        <dbReference type="Proteomes" id="UP000014729"/>
    </source>
</evidence>
<dbReference type="InterPro" id="IPR027032">
    <property type="entry name" value="Twinkle-like"/>
</dbReference>
<keyword evidence="4" id="KW-0347">Helicase</keyword>
<feature type="domain" description="BT4734-like N-terminal" evidence="2">
    <location>
        <begin position="54"/>
        <end position="134"/>
    </location>
</feature>
<reference evidence="4 5" key="2">
    <citation type="journal article" date="2013" name="Proc. Natl. Acad. Sci. U.S.A.">
        <title>Twelve previously unknown phage genera are ubiquitous in global oceans.</title>
        <authorList>
            <person name="Holmfeldt K."/>
            <person name="Solonenko N."/>
            <person name="Shah M."/>
            <person name="Corrier K."/>
            <person name="Riemann L."/>
            <person name="Verberkmoes N.C."/>
            <person name="Sullivan M.B."/>
        </authorList>
    </citation>
    <scope>NUCLEOTIDE SEQUENCE [LARGE SCALE GENOMIC DNA]</scope>
    <source>
        <strain evidence="4">PhiST</strain>
    </source>
</reference>
<proteinExistence type="predicted"/>